<proteinExistence type="predicted"/>
<name>A0AC61NL84_9BACT</name>
<protein>
    <submittedName>
        <fullName evidence="1">Uncharacterized protein</fullName>
    </submittedName>
</protein>
<gene>
    <name evidence="1" type="ORF">K4L44_08005</name>
</gene>
<keyword evidence="2" id="KW-1185">Reference proteome</keyword>
<dbReference type="EMBL" id="CP081303">
    <property type="protein sequence ID" value="QZE15765.1"/>
    <property type="molecule type" value="Genomic_DNA"/>
</dbReference>
<sequence length="339" mass="39615">MRNAATYCTDQLFDQLLVLKNSLDPFIQQAEMQQLLHLINFIQRDENVLLIDNEADRFLEYAKTQKDSNGFHNLILQTLFNAVATGNGKAELVQNKVSLYDREERLKFSFNESFDSIPKIEMDEILQRWQPYTEGRTICINPKDPLDNDFYSWQSLKELGHPSSSFVLVDNYICAHYNISNLISILEAYLRGQKECHEKLHITIVTSKIYTKGRDSIEPTEISVLKKRIDREIQKSIDKDCYNLNIVLCKTSDNHDRHIFTDYYTFRSGNSFNYFDNQTMEIRLRSMTDLEVIPNTARNKEQLYDSYFENHRLSVRTLIENADDDCVAGGKINRLLGIF</sequence>
<evidence type="ECO:0000313" key="1">
    <source>
        <dbReference type="EMBL" id="QZE15765.1"/>
    </source>
</evidence>
<dbReference type="Proteomes" id="UP000826212">
    <property type="component" value="Chromosome"/>
</dbReference>
<reference evidence="1" key="1">
    <citation type="submission" date="2021-08" db="EMBL/GenBank/DDBJ databases">
        <title>Novel anaerobic bacterium isolated from sea squirt in East Sea, Republic of Korea.</title>
        <authorList>
            <person name="Nguyen T.H."/>
            <person name="Li Z."/>
            <person name="Lee Y.-J."/>
            <person name="Ko J."/>
            <person name="Kim S.-G."/>
        </authorList>
    </citation>
    <scope>NUCLEOTIDE SEQUENCE</scope>
    <source>
        <strain evidence="1">KCTC 25031</strain>
    </source>
</reference>
<evidence type="ECO:0000313" key="2">
    <source>
        <dbReference type="Proteomes" id="UP000826212"/>
    </source>
</evidence>
<accession>A0AC61NL84</accession>
<organism evidence="1 2">
    <name type="scientific">Halosquirtibacter laminarini</name>
    <dbReference type="NCBI Taxonomy" id="3374600"/>
    <lineage>
        <taxon>Bacteria</taxon>
        <taxon>Pseudomonadati</taxon>
        <taxon>Bacteroidota</taxon>
        <taxon>Bacteroidia</taxon>
        <taxon>Marinilabiliales</taxon>
        <taxon>Prolixibacteraceae</taxon>
        <taxon>Halosquirtibacter</taxon>
    </lineage>
</organism>